<evidence type="ECO:0000256" key="6">
    <source>
        <dbReference type="ARBA" id="ARBA00023134"/>
    </source>
</evidence>
<evidence type="ECO:0000256" key="4">
    <source>
        <dbReference type="ARBA" id="ARBA00022737"/>
    </source>
</evidence>
<accession>A0A6L7IRI3</accession>
<feature type="binding site" evidence="8">
    <location>
        <begin position="57"/>
        <end position="61"/>
    </location>
    <ligand>
        <name>GTP</name>
        <dbReference type="ChEBI" id="CHEBI:37565"/>
        <label>1</label>
    </ligand>
</feature>
<dbReference type="PRINTS" id="PR00326">
    <property type="entry name" value="GTP1OBG"/>
</dbReference>
<evidence type="ECO:0000256" key="9">
    <source>
        <dbReference type="PROSITE-ProRule" id="PRU01049"/>
    </source>
</evidence>
<reference evidence="11 12" key="1">
    <citation type="submission" date="2020-10" db="EMBL/GenBank/DDBJ databases">
        <title>Eggerthella sp. nov., isolated from human feces.</title>
        <authorList>
            <person name="Yajun G."/>
        </authorList>
    </citation>
    <scope>NUCLEOTIDE SEQUENCE [LARGE SCALE GENOMIC DNA]</scope>
    <source>
        <strain evidence="11 12">HF-1101</strain>
    </source>
</reference>
<dbReference type="InterPro" id="IPR003593">
    <property type="entry name" value="AAA+_ATPase"/>
</dbReference>
<dbReference type="CDD" id="cd01894">
    <property type="entry name" value="EngA1"/>
    <property type="match status" value="1"/>
</dbReference>
<sequence length="438" mass="48402">MPLPIVAVVGRPNVGKSTFVNRIAQADEAIVHEMRGVTRDRSYHEADWNGVDFKLIDTGGIEMGDDDAFQGSIRNQALAGANEADVILFIVDGKTGVNADDEAVARILRKTSKPVFLVVNKLDTPNREDEIWEFYQLGLGDPWPVSAMHGHGTGDLLDAVVEELEKVELPADADEDDGINVAIIGRPNAGKSSLTNKLTANDRSIVSDVAGTTRDAIDTHIVHDGQRYTIVDTAGLRRKSQIDADVEYYGFVRAMRAIDRANVALLVIDSTLGLTDQDQRVAGFAAERGCAMVIVLNKWDLIEGPEAKAEIRERIADRLTFVGYAPVIAISALTGKKVDRIWDAVNTAYENYSQTIPTNRLNTWLAGIREFGHTVSKGKAVLRMKYVTQTATCPPQFTFFANRPDLVDDNFERYLENRLREGFDLVGTPVRIKFKKKD</sequence>
<evidence type="ECO:0000256" key="2">
    <source>
        <dbReference type="ARBA" id="ARBA00020953"/>
    </source>
</evidence>
<evidence type="ECO:0000313" key="12">
    <source>
        <dbReference type="Proteomes" id="UP000478463"/>
    </source>
</evidence>
<comment type="subunit">
    <text evidence="8">Associates with the 50S ribosomal subunit.</text>
</comment>
<dbReference type="NCBIfam" id="TIGR03594">
    <property type="entry name" value="GTPase_EngA"/>
    <property type="match status" value="1"/>
</dbReference>
<feature type="binding site" evidence="8">
    <location>
        <begin position="297"/>
        <end position="300"/>
    </location>
    <ligand>
        <name>GTP</name>
        <dbReference type="ChEBI" id="CHEBI:37565"/>
        <label>2</label>
    </ligand>
</feature>
<evidence type="ECO:0000256" key="1">
    <source>
        <dbReference type="ARBA" id="ARBA00008279"/>
    </source>
</evidence>
<protein>
    <recommendedName>
        <fullName evidence="2 8">GTPase Der</fullName>
    </recommendedName>
    <alternativeName>
        <fullName evidence="7 8">GTP-binding protein EngA</fullName>
    </alternativeName>
</protein>
<dbReference type="InterPro" id="IPR016484">
    <property type="entry name" value="GTPase_Der"/>
</dbReference>
<dbReference type="InterPro" id="IPR027417">
    <property type="entry name" value="P-loop_NTPase"/>
</dbReference>
<dbReference type="PANTHER" id="PTHR43834:SF6">
    <property type="entry name" value="GTPASE DER"/>
    <property type="match status" value="1"/>
</dbReference>
<dbReference type="NCBIfam" id="TIGR00231">
    <property type="entry name" value="small_GTP"/>
    <property type="match status" value="2"/>
</dbReference>
<dbReference type="SMART" id="SM00382">
    <property type="entry name" value="AAA"/>
    <property type="match status" value="2"/>
</dbReference>
<keyword evidence="5 8" id="KW-0547">Nucleotide-binding</keyword>
<feature type="binding site" evidence="8">
    <location>
        <begin position="232"/>
        <end position="236"/>
    </location>
    <ligand>
        <name>GTP</name>
        <dbReference type="ChEBI" id="CHEBI:37565"/>
        <label>2</label>
    </ligand>
</feature>
<feature type="binding site" evidence="8">
    <location>
        <begin position="185"/>
        <end position="192"/>
    </location>
    <ligand>
        <name>GTP</name>
        <dbReference type="ChEBI" id="CHEBI:37565"/>
        <label>2</label>
    </ligand>
</feature>
<dbReference type="FunFam" id="3.40.50.300:FF:000040">
    <property type="entry name" value="GTPase Der"/>
    <property type="match status" value="1"/>
</dbReference>
<dbReference type="GO" id="GO:0005525">
    <property type="term" value="F:GTP binding"/>
    <property type="evidence" value="ECO:0007669"/>
    <property type="project" value="UniProtKB-UniRule"/>
</dbReference>
<dbReference type="RefSeq" id="WP_160941787.1">
    <property type="nucleotide sequence ID" value="NZ_CP063310.1"/>
</dbReference>
<evidence type="ECO:0000256" key="5">
    <source>
        <dbReference type="ARBA" id="ARBA00022741"/>
    </source>
</evidence>
<keyword evidence="4 10" id="KW-0677">Repeat</keyword>
<dbReference type="PANTHER" id="PTHR43834">
    <property type="entry name" value="GTPASE DER"/>
    <property type="match status" value="1"/>
</dbReference>
<evidence type="ECO:0000256" key="7">
    <source>
        <dbReference type="ARBA" id="ARBA00032345"/>
    </source>
</evidence>
<dbReference type="CDD" id="cd01895">
    <property type="entry name" value="EngA2"/>
    <property type="match status" value="1"/>
</dbReference>
<dbReference type="FunFam" id="3.40.50.300:FF:000057">
    <property type="entry name" value="GTPase Der"/>
    <property type="match status" value="1"/>
</dbReference>
<evidence type="ECO:0000313" key="11">
    <source>
        <dbReference type="EMBL" id="QOS69602.1"/>
    </source>
</evidence>
<dbReference type="EMBL" id="CP063310">
    <property type="protein sequence ID" value="QOS69602.1"/>
    <property type="molecule type" value="Genomic_DNA"/>
</dbReference>
<comment type="function">
    <text evidence="8 10">GTPase that plays an essential role in the late steps of ribosome biogenesis.</text>
</comment>
<organism evidence="11 12">
    <name type="scientific">Eggerthella guodeyinii</name>
    <dbReference type="NCBI Taxonomy" id="2690837"/>
    <lineage>
        <taxon>Bacteria</taxon>
        <taxon>Bacillati</taxon>
        <taxon>Actinomycetota</taxon>
        <taxon>Coriobacteriia</taxon>
        <taxon>Eggerthellales</taxon>
        <taxon>Eggerthellaceae</taxon>
        <taxon>Eggerthella</taxon>
    </lineage>
</organism>
<dbReference type="InterPro" id="IPR032859">
    <property type="entry name" value="KH_dom-like"/>
</dbReference>
<gene>
    <name evidence="8 11" type="primary">der</name>
    <name evidence="11" type="ORF">GS424_007130</name>
</gene>
<dbReference type="Gene3D" id="3.40.50.300">
    <property type="entry name" value="P-loop containing nucleotide triphosphate hydrolases"/>
    <property type="match status" value="2"/>
</dbReference>
<dbReference type="Pfam" id="PF14714">
    <property type="entry name" value="KH_dom-like"/>
    <property type="match status" value="1"/>
</dbReference>
<dbReference type="InterPro" id="IPR031166">
    <property type="entry name" value="G_ENGA"/>
</dbReference>
<dbReference type="GO" id="GO:0043022">
    <property type="term" value="F:ribosome binding"/>
    <property type="evidence" value="ECO:0007669"/>
    <property type="project" value="TreeGrafter"/>
</dbReference>
<evidence type="ECO:0000256" key="8">
    <source>
        <dbReference type="HAMAP-Rule" id="MF_00195"/>
    </source>
</evidence>
<dbReference type="SUPFAM" id="SSF52540">
    <property type="entry name" value="P-loop containing nucleoside triphosphate hydrolases"/>
    <property type="match status" value="2"/>
</dbReference>
<dbReference type="AlphaFoldDB" id="A0A6L7IRI3"/>
<proteinExistence type="inferred from homology"/>
<dbReference type="PROSITE" id="PS51712">
    <property type="entry name" value="G_ENGA"/>
    <property type="match status" value="2"/>
</dbReference>
<dbReference type="Pfam" id="PF01926">
    <property type="entry name" value="MMR_HSR1"/>
    <property type="match status" value="2"/>
</dbReference>
<dbReference type="PIRSF" id="PIRSF006485">
    <property type="entry name" value="GTP-binding_EngA"/>
    <property type="match status" value="1"/>
</dbReference>
<name>A0A6L7IRI3_9ACTN</name>
<dbReference type="HAMAP" id="MF_00195">
    <property type="entry name" value="GTPase_Der"/>
    <property type="match status" value="1"/>
</dbReference>
<dbReference type="Proteomes" id="UP000478463">
    <property type="component" value="Chromosome"/>
</dbReference>
<feature type="binding site" evidence="8">
    <location>
        <begin position="10"/>
        <end position="17"/>
    </location>
    <ligand>
        <name>GTP</name>
        <dbReference type="ChEBI" id="CHEBI:37565"/>
        <label>1</label>
    </ligand>
</feature>
<dbReference type="Gene3D" id="3.30.300.20">
    <property type="match status" value="1"/>
</dbReference>
<evidence type="ECO:0000256" key="10">
    <source>
        <dbReference type="RuleBase" id="RU004481"/>
    </source>
</evidence>
<evidence type="ECO:0000256" key="3">
    <source>
        <dbReference type="ARBA" id="ARBA00022517"/>
    </source>
</evidence>
<keyword evidence="3 8" id="KW-0690">Ribosome biogenesis</keyword>
<dbReference type="GO" id="GO:0042254">
    <property type="term" value="P:ribosome biogenesis"/>
    <property type="evidence" value="ECO:0007669"/>
    <property type="project" value="UniProtKB-KW"/>
</dbReference>
<dbReference type="InterPro" id="IPR005225">
    <property type="entry name" value="Small_GTP-bd"/>
</dbReference>
<keyword evidence="6 8" id="KW-0342">GTP-binding</keyword>
<feature type="binding site" evidence="8">
    <location>
        <begin position="120"/>
        <end position="123"/>
    </location>
    <ligand>
        <name>GTP</name>
        <dbReference type="ChEBI" id="CHEBI:37565"/>
        <label>1</label>
    </ligand>
</feature>
<dbReference type="InterPro" id="IPR006073">
    <property type="entry name" value="GTP-bd"/>
</dbReference>
<dbReference type="InterPro" id="IPR015946">
    <property type="entry name" value="KH_dom-like_a/b"/>
</dbReference>
<comment type="similarity">
    <text evidence="1 8 9 10">Belongs to the TRAFAC class TrmE-Era-EngA-EngB-Septin-like GTPase superfamily. EngA (Der) GTPase family.</text>
</comment>
<dbReference type="KEGG" id="egd:GS424_007130"/>